<dbReference type="SUPFAM" id="SSF69279">
    <property type="entry name" value="Phage tail proteins"/>
    <property type="match status" value="2"/>
</dbReference>
<dbReference type="Pfam" id="PF04717">
    <property type="entry name" value="Phage_base_V"/>
    <property type="match status" value="1"/>
</dbReference>
<dbReference type="Pfam" id="PF22178">
    <property type="entry name" value="Gp5_trimer_C"/>
    <property type="match status" value="1"/>
</dbReference>
<dbReference type="InterPro" id="IPR054030">
    <property type="entry name" value="Gp5_Vgr_C"/>
</dbReference>
<evidence type="ECO:0000313" key="6">
    <source>
        <dbReference type="EMBL" id="QBY29799.1"/>
    </source>
</evidence>
<proteinExistence type="inferred from homology"/>
<dbReference type="SUPFAM" id="SSF69349">
    <property type="entry name" value="Phage fibre proteins"/>
    <property type="match status" value="1"/>
</dbReference>
<evidence type="ECO:0000259" key="5">
    <source>
        <dbReference type="Pfam" id="PF22178"/>
    </source>
</evidence>
<dbReference type="FunFam" id="3.55.50.10:FF:000001">
    <property type="entry name" value="Actin cross-linking toxin VgrG1"/>
    <property type="match status" value="1"/>
</dbReference>
<evidence type="ECO:0000256" key="1">
    <source>
        <dbReference type="ARBA" id="ARBA00004613"/>
    </source>
</evidence>
<dbReference type="Gene3D" id="4.10.220.110">
    <property type="match status" value="1"/>
</dbReference>
<accession>A0A482PP34</accession>
<dbReference type="InterPro" id="IPR037026">
    <property type="entry name" value="Vgr_OB-fold_dom_sf"/>
</dbReference>
<keyword evidence="3" id="KW-0964">Secreted</keyword>
<protein>
    <submittedName>
        <fullName evidence="6">Type VI secretion system tip protein VgrG</fullName>
    </submittedName>
</protein>
<evidence type="ECO:0000256" key="2">
    <source>
        <dbReference type="ARBA" id="ARBA00005558"/>
    </source>
</evidence>
<gene>
    <name evidence="6" type="primary">tssI</name>
    <name evidence="6" type="ORF">E2R62_13735</name>
</gene>
<dbReference type="InterPro" id="IPR010609">
    <property type="entry name" value="Gp5_C"/>
</dbReference>
<dbReference type="Gene3D" id="2.40.50.230">
    <property type="entry name" value="Gp5 N-terminal domain"/>
    <property type="match status" value="1"/>
</dbReference>
<dbReference type="EMBL" id="CP038008">
    <property type="protein sequence ID" value="QBY29799.1"/>
    <property type="molecule type" value="Genomic_DNA"/>
</dbReference>
<dbReference type="NCBIfam" id="TIGR03361">
    <property type="entry name" value="VI_Rhs_Vgr"/>
    <property type="match status" value="1"/>
</dbReference>
<dbReference type="PANTHER" id="PTHR32305:SF15">
    <property type="entry name" value="PROTEIN RHSA-RELATED"/>
    <property type="match status" value="1"/>
</dbReference>
<evidence type="ECO:0000256" key="3">
    <source>
        <dbReference type="ARBA" id="ARBA00022525"/>
    </source>
</evidence>
<dbReference type="InterPro" id="IPR050708">
    <property type="entry name" value="T6SS_VgrG/RHS"/>
</dbReference>
<feature type="domain" description="Gp5/Type VI secretion system Vgr protein OB-fold" evidence="4">
    <location>
        <begin position="358"/>
        <end position="426"/>
    </location>
</feature>
<organism evidence="6">
    <name type="scientific">Citrobacter rodentium</name>
    <dbReference type="NCBI Taxonomy" id="67825"/>
    <lineage>
        <taxon>Bacteria</taxon>
        <taxon>Pseudomonadati</taxon>
        <taxon>Pseudomonadota</taxon>
        <taxon>Gammaproteobacteria</taxon>
        <taxon>Enterobacterales</taxon>
        <taxon>Enterobacteriaceae</taxon>
        <taxon>Citrobacter</taxon>
    </lineage>
</organism>
<dbReference type="InterPro" id="IPR006533">
    <property type="entry name" value="T6SS_Vgr_RhsGE"/>
</dbReference>
<dbReference type="GO" id="GO:0005576">
    <property type="term" value="C:extracellular region"/>
    <property type="evidence" value="ECO:0007669"/>
    <property type="project" value="UniProtKB-SubCell"/>
</dbReference>
<reference evidence="6" key="1">
    <citation type="submission" date="2019-03" db="EMBL/GenBank/DDBJ databases">
        <title>Complete genome sequence of enteropathogenic Citrobacter rodentium strain DBS100.</title>
        <authorList>
            <person name="Popov G."/>
            <person name="Fiebig A."/>
            <person name="Shideler S."/>
            <person name="Coombes B."/>
            <person name="Savchenko A."/>
        </authorList>
    </citation>
    <scope>NUCLEOTIDE SEQUENCE</scope>
    <source>
        <strain evidence="6">DBS100</strain>
    </source>
</reference>
<name>A0A482PP34_CITRO</name>
<dbReference type="PANTHER" id="PTHR32305">
    <property type="match status" value="1"/>
</dbReference>
<dbReference type="InterPro" id="IPR006531">
    <property type="entry name" value="Gp5/Vgr_OB"/>
</dbReference>
<comment type="similarity">
    <text evidence="2">Belongs to the VgrG protein family.</text>
</comment>
<feature type="domain" description="Gp5/Type VI secretion system Vgr C-terminal trimerisation" evidence="5">
    <location>
        <begin position="443"/>
        <end position="523"/>
    </location>
</feature>
<dbReference type="SUPFAM" id="SSF69255">
    <property type="entry name" value="gp5 N-terminal domain-like"/>
    <property type="match status" value="1"/>
</dbReference>
<dbReference type="AlphaFoldDB" id="A0A482PP34"/>
<dbReference type="InterPro" id="IPR017847">
    <property type="entry name" value="T6SS_RhsGE_Vgr_subset"/>
</dbReference>
<comment type="subcellular location">
    <subcellularLocation>
        <location evidence="1">Secreted</location>
    </subcellularLocation>
</comment>
<dbReference type="RefSeq" id="WP_012907485.1">
    <property type="nucleotide sequence ID" value="NZ_CAJTBI010000035.1"/>
</dbReference>
<dbReference type="Gene3D" id="3.55.50.10">
    <property type="entry name" value="Baseplate protein-like domains"/>
    <property type="match status" value="1"/>
</dbReference>
<dbReference type="Pfam" id="PF06715">
    <property type="entry name" value="Gp5_C"/>
    <property type="match status" value="1"/>
</dbReference>
<evidence type="ECO:0000259" key="4">
    <source>
        <dbReference type="Pfam" id="PF04717"/>
    </source>
</evidence>
<dbReference type="Pfam" id="PF05954">
    <property type="entry name" value="Phage_GPD"/>
    <property type="match status" value="1"/>
</dbReference>
<dbReference type="NCBIfam" id="TIGR01646">
    <property type="entry name" value="vgr_GE"/>
    <property type="match status" value="1"/>
</dbReference>
<dbReference type="Gene3D" id="2.30.110.50">
    <property type="match status" value="1"/>
</dbReference>
<sequence length="654" mass="71533">MSDTAIIRLSAPLLTGLTVSSAQTESQLNALTTATVAGTSCAPLTLDSALATHLTATINNADYDGLIAGAYQLPATGNADRYQFVLRPWLWWLTLSSNNRVFQNLNVQEIVGNIFKDAGFSDYKFQLKTTPVKREYCLQYNESDFNFVSRLLEQEGIFWFFTHQEGKHTLVLADDNSAFPPIPGDKKVKYQAAQSGEREIGAIRSAELRLQATAQGFQSSDYNYEQPKAPLFSWAGEQKGGMHYQHPGRFSAKDAGDALAAWKVNALKTQAKQLVGESDCAALMAGHWFTLTDHDDKSLNIDWLIIAVNHEYDGSRYHNRFTAIPKSTPYRPLSATPAPFMHTQTATVVGKSGEEIWTDKLGRVKVQFPWDREGNNNETSSCWLRVATAWSGNGFGAQFIPRIGQEVVVSFIDGDPDKPLITGCVYNGANALPYALPANQTQSGIKTKSEKGFNELRFDDKKDAELLAMQAQKDFHLMVLNDSKTTIGHDEIHSVKNDRTHTVEEGNETVTVKKGHRTVKIEKGSDTLEVKDKRSVTVEGDQEHAVEGNETHKVKGNYTLNVDGNLTIKVNGTLTLESGKNLEVKSGANLNARASASLKMNATSIASEAESSLTQKAATISQEAKATLTSKASATQTVDGGGMLVIKGGMVKIN</sequence>
<dbReference type="OMA" id="MHTQTAL"/>